<accession>A0A835Z195</accession>
<dbReference type="InterPro" id="IPR000814">
    <property type="entry name" value="TBP"/>
</dbReference>
<dbReference type="OrthoDB" id="2127950at2759"/>
<keyword evidence="3" id="KW-0804">Transcription</keyword>
<protein>
    <submittedName>
        <fullName evidence="4">Transcription factor TFIID-domain-containing protein</fullName>
    </submittedName>
</protein>
<name>A0A835Z195_9STRA</name>
<dbReference type="Gene3D" id="3.30.310.10">
    <property type="entry name" value="TATA-Binding Protein"/>
    <property type="match status" value="2"/>
</dbReference>
<keyword evidence="5" id="KW-1185">Reference proteome</keyword>
<evidence type="ECO:0000256" key="1">
    <source>
        <dbReference type="ARBA" id="ARBA00005560"/>
    </source>
</evidence>
<reference evidence="4" key="1">
    <citation type="submission" date="2021-02" db="EMBL/GenBank/DDBJ databases">
        <title>First Annotated Genome of the Yellow-green Alga Tribonema minus.</title>
        <authorList>
            <person name="Mahan K.M."/>
        </authorList>
    </citation>
    <scope>NUCLEOTIDE SEQUENCE</scope>
    <source>
        <strain evidence="4">UTEX B ZZ1240</strain>
    </source>
</reference>
<dbReference type="PANTHER" id="PTHR10126">
    <property type="entry name" value="TATA-BOX BINDING PROTEIN"/>
    <property type="match status" value="1"/>
</dbReference>
<dbReference type="AlphaFoldDB" id="A0A835Z195"/>
<dbReference type="EMBL" id="JAFCMP010000138">
    <property type="protein sequence ID" value="KAG5185205.1"/>
    <property type="molecule type" value="Genomic_DNA"/>
</dbReference>
<sequence>MSVQASQGWSHTSGIILRQQNVTASLNVGQRLELKALHAAAKTTIEYNPKRQPQACVMRLRTPPSTAILYPSGKMIVTGCLDTEDAQVRFRVLRHMEAANKFVRMLSAIVSTLVLKTSTVAIQNIVVACKLGFRLDLERLHYEHTQHASYEPELYPAVVFRLEQPKVVFMMFAEGRVVMTGAKTVLVMQRAFDVMYPLLAEYRKA</sequence>
<gene>
    <name evidence="4" type="ORF">JKP88DRAFT_271999</name>
</gene>
<dbReference type="PRINTS" id="PR00686">
    <property type="entry name" value="TIFACTORIID"/>
</dbReference>
<evidence type="ECO:0000313" key="4">
    <source>
        <dbReference type="EMBL" id="KAG5185205.1"/>
    </source>
</evidence>
<dbReference type="GO" id="GO:0006352">
    <property type="term" value="P:DNA-templated transcription initiation"/>
    <property type="evidence" value="ECO:0007669"/>
    <property type="project" value="InterPro"/>
</dbReference>
<proteinExistence type="inferred from homology"/>
<dbReference type="SUPFAM" id="SSF55945">
    <property type="entry name" value="TATA-box binding protein-like"/>
    <property type="match status" value="2"/>
</dbReference>
<keyword evidence="2" id="KW-0238">DNA-binding</keyword>
<comment type="caution">
    <text evidence="4">The sequence shown here is derived from an EMBL/GenBank/DDBJ whole genome shotgun (WGS) entry which is preliminary data.</text>
</comment>
<comment type="similarity">
    <text evidence="1">Belongs to the TBP family.</text>
</comment>
<dbReference type="InterPro" id="IPR012295">
    <property type="entry name" value="TBP_dom_sf"/>
</dbReference>
<evidence type="ECO:0000313" key="5">
    <source>
        <dbReference type="Proteomes" id="UP000664859"/>
    </source>
</evidence>
<evidence type="ECO:0000256" key="3">
    <source>
        <dbReference type="ARBA" id="ARBA00023163"/>
    </source>
</evidence>
<dbReference type="Pfam" id="PF00352">
    <property type="entry name" value="TBP"/>
    <property type="match status" value="2"/>
</dbReference>
<evidence type="ECO:0000256" key="2">
    <source>
        <dbReference type="ARBA" id="ARBA00023125"/>
    </source>
</evidence>
<organism evidence="4 5">
    <name type="scientific">Tribonema minus</name>
    <dbReference type="NCBI Taxonomy" id="303371"/>
    <lineage>
        <taxon>Eukaryota</taxon>
        <taxon>Sar</taxon>
        <taxon>Stramenopiles</taxon>
        <taxon>Ochrophyta</taxon>
        <taxon>PX clade</taxon>
        <taxon>Xanthophyceae</taxon>
        <taxon>Tribonematales</taxon>
        <taxon>Tribonemataceae</taxon>
        <taxon>Tribonema</taxon>
    </lineage>
</organism>
<dbReference type="Proteomes" id="UP000664859">
    <property type="component" value="Unassembled WGS sequence"/>
</dbReference>
<dbReference type="GO" id="GO:0003677">
    <property type="term" value="F:DNA binding"/>
    <property type="evidence" value="ECO:0007669"/>
    <property type="project" value="UniProtKB-KW"/>
</dbReference>